<feature type="non-terminal residue" evidence="2">
    <location>
        <position position="1"/>
    </location>
</feature>
<proteinExistence type="predicted"/>
<keyword evidence="1" id="KW-0812">Transmembrane</keyword>
<dbReference type="OrthoDB" id="434316at2759"/>
<comment type="caution">
    <text evidence="2">The sequence shown here is derived from an EMBL/GenBank/DDBJ whole genome shotgun (WGS) entry which is preliminary data.</text>
</comment>
<organism evidence="2 3">
    <name type="scientific">Symbiodinium necroappetens</name>
    <dbReference type="NCBI Taxonomy" id="1628268"/>
    <lineage>
        <taxon>Eukaryota</taxon>
        <taxon>Sar</taxon>
        <taxon>Alveolata</taxon>
        <taxon>Dinophyceae</taxon>
        <taxon>Suessiales</taxon>
        <taxon>Symbiodiniaceae</taxon>
        <taxon>Symbiodinium</taxon>
    </lineage>
</organism>
<accession>A0A812QAJ4</accession>
<evidence type="ECO:0000256" key="1">
    <source>
        <dbReference type="SAM" id="Phobius"/>
    </source>
</evidence>
<keyword evidence="1" id="KW-0472">Membrane</keyword>
<evidence type="ECO:0000313" key="2">
    <source>
        <dbReference type="EMBL" id="CAE7384385.1"/>
    </source>
</evidence>
<protein>
    <submittedName>
        <fullName evidence="2">Uncharacterized protein</fullName>
    </submittedName>
</protein>
<reference evidence="2" key="1">
    <citation type="submission" date="2021-02" db="EMBL/GenBank/DDBJ databases">
        <authorList>
            <person name="Dougan E. K."/>
            <person name="Rhodes N."/>
            <person name="Thang M."/>
            <person name="Chan C."/>
        </authorList>
    </citation>
    <scope>NUCLEOTIDE SEQUENCE</scope>
</reference>
<dbReference type="EMBL" id="CAJNJA010016607">
    <property type="protein sequence ID" value="CAE7384385.1"/>
    <property type="molecule type" value="Genomic_DNA"/>
</dbReference>
<keyword evidence="3" id="KW-1185">Reference proteome</keyword>
<dbReference type="Proteomes" id="UP000601435">
    <property type="component" value="Unassembled WGS sequence"/>
</dbReference>
<dbReference type="AlphaFoldDB" id="A0A812QAJ4"/>
<name>A0A812QAJ4_9DINO</name>
<keyword evidence="1" id="KW-1133">Transmembrane helix</keyword>
<feature type="transmembrane region" description="Helical" evidence="1">
    <location>
        <begin position="17"/>
        <end position="40"/>
    </location>
</feature>
<sequence>MAFTLEHVAIACGASGVIAGIVSFGFLGIVLCFAHVLWLHKIGERWFGRRKSSAAAGTVRLAVEWRDDWAE</sequence>
<evidence type="ECO:0000313" key="3">
    <source>
        <dbReference type="Proteomes" id="UP000601435"/>
    </source>
</evidence>
<gene>
    <name evidence="2" type="ORF">SNEC2469_LOCUS10409</name>
</gene>